<comment type="caution">
    <text evidence="1">The sequence shown here is derived from an EMBL/GenBank/DDBJ whole genome shotgun (WGS) entry which is preliminary data.</text>
</comment>
<keyword evidence="2" id="KW-1185">Reference proteome</keyword>
<accession>A0A4R7JZT1</accession>
<reference evidence="1 2" key="1">
    <citation type="submission" date="2019-03" db="EMBL/GenBank/DDBJ databases">
        <title>Genomic Encyclopedia of Type Strains, Phase IV (KMG-IV): sequencing the most valuable type-strain genomes for metagenomic binning, comparative biology and taxonomic classification.</title>
        <authorList>
            <person name="Goeker M."/>
        </authorList>
    </citation>
    <scope>NUCLEOTIDE SEQUENCE [LARGE SCALE GENOMIC DNA]</scope>
    <source>
        <strain evidence="1 2">DSM 15505</strain>
    </source>
</reference>
<gene>
    <name evidence="1" type="ORF">DES49_0967</name>
</gene>
<proteinExistence type="predicted"/>
<dbReference type="Gene3D" id="3.90.1570.30">
    <property type="match status" value="1"/>
</dbReference>
<protein>
    <recommendedName>
        <fullName evidence="3">Type I restriction enzyme R subunit</fullName>
    </recommendedName>
</protein>
<sequence>MDKKTFSERDICTKYITPAIEQAGWNIKSQVREEVSLTDGRVIVRGRMHTRIRPLRADYVLNYQKNQPIAVVEAKDNKHSLREQHEIVQKVDELMALCDRLKEHLSEADEIRLQLAEASIFAALK</sequence>
<evidence type="ECO:0000313" key="1">
    <source>
        <dbReference type="EMBL" id="TDT43157.1"/>
    </source>
</evidence>
<name>A0A4R7JZT1_9GAMM</name>
<dbReference type="EMBL" id="SOAX01000002">
    <property type="protein sequence ID" value="TDT43157.1"/>
    <property type="molecule type" value="Genomic_DNA"/>
</dbReference>
<dbReference type="Proteomes" id="UP000295830">
    <property type="component" value="Unassembled WGS sequence"/>
</dbReference>
<dbReference type="AlphaFoldDB" id="A0A4R7JZT1"/>
<evidence type="ECO:0000313" key="2">
    <source>
        <dbReference type="Proteomes" id="UP000295830"/>
    </source>
</evidence>
<organism evidence="1 2">
    <name type="scientific">Halospina denitrificans</name>
    <dbReference type="NCBI Taxonomy" id="332522"/>
    <lineage>
        <taxon>Bacteria</taxon>
        <taxon>Pseudomonadati</taxon>
        <taxon>Pseudomonadota</taxon>
        <taxon>Gammaproteobacteria</taxon>
        <taxon>Halospina</taxon>
    </lineage>
</organism>
<evidence type="ECO:0008006" key="3">
    <source>
        <dbReference type="Google" id="ProtNLM"/>
    </source>
</evidence>